<dbReference type="EMBL" id="SGXE01000006">
    <property type="protein sequence ID" value="RZS90671.1"/>
    <property type="molecule type" value="Genomic_DNA"/>
</dbReference>
<dbReference type="InterPro" id="IPR055170">
    <property type="entry name" value="GFO_IDH_MocA-like_dom"/>
</dbReference>
<dbReference type="InterPro" id="IPR000683">
    <property type="entry name" value="Gfo/Idh/MocA-like_OxRdtase_N"/>
</dbReference>
<comment type="similarity">
    <text evidence="1">Belongs to the Gfo/Idh/MocA family.</text>
</comment>
<organism evidence="5 6">
    <name type="scientific">Aquimarina brevivitae</name>
    <dbReference type="NCBI Taxonomy" id="323412"/>
    <lineage>
        <taxon>Bacteria</taxon>
        <taxon>Pseudomonadati</taxon>
        <taxon>Bacteroidota</taxon>
        <taxon>Flavobacteriia</taxon>
        <taxon>Flavobacteriales</taxon>
        <taxon>Flavobacteriaceae</taxon>
        <taxon>Aquimarina</taxon>
    </lineage>
</organism>
<evidence type="ECO:0000313" key="6">
    <source>
        <dbReference type="Proteomes" id="UP000292262"/>
    </source>
</evidence>
<name>A0A4Q7NU17_9FLAO</name>
<evidence type="ECO:0000256" key="1">
    <source>
        <dbReference type="ARBA" id="ARBA00010928"/>
    </source>
</evidence>
<comment type="caution">
    <text evidence="5">The sequence shown here is derived from an EMBL/GenBank/DDBJ whole genome shotgun (WGS) entry which is preliminary data.</text>
</comment>
<evidence type="ECO:0000256" key="2">
    <source>
        <dbReference type="ARBA" id="ARBA00023002"/>
    </source>
</evidence>
<dbReference type="GO" id="GO:0016491">
    <property type="term" value="F:oxidoreductase activity"/>
    <property type="evidence" value="ECO:0007669"/>
    <property type="project" value="UniProtKB-KW"/>
</dbReference>
<accession>A0A4Q7NU17</accession>
<gene>
    <name evidence="5" type="ORF">EV197_3200</name>
</gene>
<protein>
    <submittedName>
        <fullName evidence="5">Putative dehydrogenase</fullName>
    </submittedName>
</protein>
<dbReference type="InterPro" id="IPR036291">
    <property type="entry name" value="NAD(P)-bd_dom_sf"/>
</dbReference>
<keyword evidence="2" id="KW-0560">Oxidoreductase</keyword>
<dbReference type="SUPFAM" id="SSF55347">
    <property type="entry name" value="Glyceraldehyde-3-phosphate dehydrogenase-like, C-terminal domain"/>
    <property type="match status" value="1"/>
</dbReference>
<keyword evidence="6" id="KW-1185">Reference proteome</keyword>
<dbReference type="Gene3D" id="3.30.360.10">
    <property type="entry name" value="Dihydrodipicolinate Reductase, domain 2"/>
    <property type="match status" value="1"/>
</dbReference>
<dbReference type="InterPro" id="IPR050984">
    <property type="entry name" value="Gfo/Idh/MocA_domain"/>
</dbReference>
<evidence type="ECO:0000313" key="5">
    <source>
        <dbReference type="EMBL" id="RZS90671.1"/>
    </source>
</evidence>
<dbReference type="OrthoDB" id="9815825at2"/>
<dbReference type="Proteomes" id="UP000292262">
    <property type="component" value="Unassembled WGS sequence"/>
</dbReference>
<dbReference type="Gene3D" id="3.40.50.720">
    <property type="entry name" value="NAD(P)-binding Rossmann-like Domain"/>
    <property type="match status" value="1"/>
</dbReference>
<proteinExistence type="inferred from homology"/>
<dbReference type="Pfam" id="PF22725">
    <property type="entry name" value="GFO_IDH_MocA_C3"/>
    <property type="match status" value="1"/>
</dbReference>
<evidence type="ECO:0000259" key="4">
    <source>
        <dbReference type="Pfam" id="PF22725"/>
    </source>
</evidence>
<dbReference type="SUPFAM" id="SSF51735">
    <property type="entry name" value="NAD(P)-binding Rossmann-fold domains"/>
    <property type="match status" value="1"/>
</dbReference>
<dbReference type="PANTHER" id="PTHR22604">
    <property type="entry name" value="OXIDOREDUCTASES"/>
    <property type="match status" value="1"/>
</dbReference>
<dbReference type="PANTHER" id="PTHR22604:SF105">
    <property type="entry name" value="TRANS-1,2-DIHYDROBENZENE-1,2-DIOL DEHYDROGENASE"/>
    <property type="match status" value="1"/>
</dbReference>
<dbReference type="AlphaFoldDB" id="A0A4Q7NU17"/>
<feature type="domain" description="Gfo/Idh/MocA-like oxidoreductase N-terminal" evidence="3">
    <location>
        <begin position="7"/>
        <end position="124"/>
    </location>
</feature>
<dbReference type="GO" id="GO:0000166">
    <property type="term" value="F:nucleotide binding"/>
    <property type="evidence" value="ECO:0007669"/>
    <property type="project" value="InterPro"/>
</dbReference>
<sequence length="329" mass="36780">MKNSKIINWGILGCGKIAHKFAADLKHVPNTTLHAVASRTTENASQFAKTYSATTYYNDYQDLAADPKIDVIYIATPHVFHKEHALLCLKHKKAVLCEKPFAMHTEQVKEMISTASENQVFLMEALWTYFLPHYQYVLQLVKDKTLGEVKSLTADFGFKATFDPNGRLFNKALGGGSILDVGIYPIFAALTLLGAPDHIKANAVFGPTGVDEECTMLFTYASNQKASLYASITKQTTTEAIIAFEKGKIIINSRFHEPTDVSIITENNTITKTFDYTTNGYNYEAQHVSEMLRKGGMESNIMTFERSLELISILDEVRQCIDLNYTSKA</sequence>
<dbReference type="Pfam" id="PF01408">
    <property type="entry name" value="GFO_IDH_MocA"/>
    <property type="match status" value="1"/>
</dbReference>
<dbReference type="RefSeq" id="WP_130287710.1">
    <property type="nucleotide sequence ID" value="NZ_SGXE01000006.1"/>
</dbReference>
<reference evidence="5 6" key="1">
    <citation type="submission" date="2019-02" db="EMBL/GenBank/DDBJ databases">
        <title>Genomic Encyclopedia of Type Strains, Phase IV (KMG-IV): sequencing the most valuable type-strain genomes for metagenomic binning, comparative biology and taxonomic classification.</title>
        <authorList>
            <person name="Goeker M."/>
        </authorList>
    </citation>
    <scope>NUCLEOTIDE SEQUENCE [LARGE SCALE GENOMIC DNA]</scope>
    <source>
        <strain evidence="5 6">DSM 17196</strain>
    </source>
</reference>
<feature type="domain" description="GFO/IDH/MocA-like oxidoreductase" evidence="4">
    <location>
        <begin position="134"/>
        <end position="249"/>
    </location>
</feature>
<evidence type="ECO:0000259" key="3">
    <source>
        <dbReference type="Pfam" id="PF01408"/>
    </source>
</evidence>